<evidence type="ECO:0000256" key="2">
    <source>
        <dbReference type="ARBA" id="ARBA00022801"/>
    </source>
</evidence>
<dbReference type="InterPro" id="IPR010111">
    <property type="entry name" value="Kynureninase"/>
</dbReference>
<reference evidence="7" key="1">
    <citation type="journal article" date="2023" name="Comput. Struct. Biotechnol. J.">
        <title>Discovery of a novel marine Bacteroidetes with a rich repertoire of carbohydrate-active enzymes.</title>
        <authorList>
            <person name="Chen B."/>
            <person name="Liu G."/>
            <person name="Chen Q."/>
            <person name="Wang H."/>
            <person name="Liu L."/>
            <person name="Tang K."/>
        </authorList>
    </citation>
    <scope>NUCLEOTIDE SEQUENCE</scope>
    <source>
        <strain evidence="7">TK19036</strain>
    </source>
</reference>
<comment type="subunit">
    <text evidence="4 6">Homodimer.</text>
</comment>
<dbReference type="GO" id="GO:0019805">
    <property type="term" value="P:quinolinate biosynthetic process"/>
    <property type="evidence" value="ECO:0007669"/>
    <property type="project" value="UniProtKB-UniRule"/>
</dbReference>
<dbReference type="NCBIfam" id="TIGR01814">
    <property type="entry name" value="kynureninase"/>
    <property type="match status" value="1"/>
</dbReference>
<evidence type="ECO:0000256" key="6">
    <source>
        <dbReference type="PIRNR" id="PIRNR038800"/>
    </source>
</evidence>
<sequence length="422" mass="48317">MKEQHNQAYTYDQEDELRDFRNQFHIPTNAQGKEIIYFCGNSLGLQPKSVSSAVEEELKKWRTKGVEGHFDEPNPWWTYHKQLKKPLAHLTGAKEHEVVVMNNLTTNLHLLMASFYRPTSERYKILIEAGAFPSDHYAVESQLRWHGFEPEKALVELKPRMGDETLRTEDILRTIDQHRDSLALVLLPGIQYYTGQLFDMKAIADAAHEAGVKVGYDLAHAIGNVPLQLHDWNVDFAVWCSYKYLNSGPGNNGGAFIHEHYADDPTIPRLAGWWGHREEERFKMRPGFKPMYGADGWQLSNANILPLAAQRAALEVIAQAGIDRLRTKSLKLTGFLEECIYDLDPNGKYVTIITPENKQERGCQLSLMFSQQGRQVFENLSQSGIIVDWREPGVIRVAPTPLYNTFTEVYQFCEILRQTLPL</sequence>
<dbReference type="GO" id="GO:0009435">
    <property type="term" value="P:NAD+ biosynthetic process"/>
    <property type="evidence" value="ECO:0007669"/>
    <property type="project" value="UniProtKB-UniRule"/>
</dbReference>
<evidence type="ECO:0000313" key="7">
    <source>
        <dbReference type="EMBL" id="WKN37908.1"/>
    </source>
</evidence>
<dbReference type="FunFam" id="3.40.640.10:FF:000031">
    <property type="entry name" value="Kynureninase"/>
    <property type="match status" value="1"/>
</dbReference>
<keyword evidence="2 4" id="KW-0378">Hydrolase</keyword>
<organism evidence="7">
    <name type="scientific">Roseihalotalea indica</name>
    <dbReference type="NCBI Taxonomy" id="2867963"/>
    <lineage>
        <taxon>Bacteria</taxon>
        <taxon>Pseudomonadati</taxon>
        <taxon>Bacteroidota</taxon>
        <taxon>Cytophagia</taxon>
        <taxon>Cytophagales</taxon>
        <taxon>Catalimonadaceae</taxon>
        <taxon>Roseihalotalea</taxon>
    </lineage>
</organism>
<comment type="caution">
    <text evidence="4">Lacks conserved residue(s) required for the propagation of feature annotation.</text>
</comment>
<comment type="catalytic activity">
    <reaction evidence="6">
        <text>3-hydroxy-L-kynurenine + H2O = 3-hydroxyanthranilate + L-alanine + H(+)</text>
        <dbReference type="Rhea" id="RHEA:25143"/>
        <dbReference type="ChEBI" id="CHEBI:15377"/>
        <dbReference type="ChEBI" id="CHEBI:15378"/>
        <dbReference type="ChEBI" id="CHEBI:36559"/>
        <dbReference type="ChEBI" id="CHEBI:57972"/>
        <dbReference type="ChEBI" id="CHEBI:58125"/>
        <dbReference type="EC" id="3.7.1.3"/>
    </reaction>
</comment>
<keyword evidence="3 4" id="KW-0663">Pyridoxal phosphate</keyword>
<keyword evidence="1 4" id="KW-0662">Pyridine nucleotide biosynthesis</keyword>
<dbReference type="Pfam" id="PF22580">
    <property type="entry name" value="KYNU_C"/>
    <property type="match status" value="1"/>
</dbReference>
<reference evidence="7" key="2">
    <citation type="journal article" date="2024" name="Antonie Van Leeuwenhoek">
        <title>Roseihalotalea indica gen. nov., sp. nov., a halophilic Bacteroidetes from mesopelagic Southwest Indian Ocean with higher carbohydrate metabolic potential.</title>
        <authorList>
            <person name="Chen B."/>
            <person name="Zhang M."/>
            <person name="Lin D."/>
            <person name="Ye J."/>
            <person name="Tang K."/>
        </authorList>
    </citation>
    <scope>NUCLEOTIDE SEQUENCE</scope>
    <source>
        <strain evidence="7">TK19036</strain>
    </source>
</reference>
<gene>
    <name evidence="4 7" type="primary">kynU</name>
    <name evidence="7" type="ORF">K4G66_04195</name>
</gene>
<evidence type="ECO:0000256" key="5">
    <source>
        <dbReference type="NCBIfam" id="TIGR01814"/>
    </source>
</evidence>
<feature type="binding site" evidence="4">
    <location>
        <position position="105"/>
    </location>
    <ligand>
        <name>pyridoxal 5'-phosphate</name>
        <dbReference type="ChEBI" id="CHEBI:597326"/>
    </ligand>
</feature>
<protein>
    <recommendedName>
        <fullName evidence="4 5">Kynureninase</fullName>
        <ecNumber evidence="4 5">3.7.1.3</ecNumber>
    </recommendedName>
    <alternativeName>
        <fullName evidence="4">L-kynurenine hydrolase</fullName>
    </alternativeName>
</protein>
<evidence type="ECO:0000256" key="1">
    <source>
        <dbReference type="ARBA" id="ARBA00022642"/>
    </source>
</evidence>
<feature type="modified residue" description="N6-(pyridoxal phosphate)lysine" evidence="4">
    <location>
        <position position="243"/>
    </location>
</feature>
<dbReference type="AlphaFoldDB" id="A0AA49GQY9"/>
<dbReference type="HAMAP" id="MF_01970">
    <property type="entry name" value="Kynureninase"/>
    <property type="match status" value="1"/>
</dbReference>
<feature type="binding site" evidence="4">
    <location>
        <position position="301"/>
    </location>
    <ligand>
        <name>pyridoxal 5'-phosphate</name>
        <dbReference type="ChEBI" id="CHEBI:597326"/>
    </ligand>
</feature>
<accession>A0AA49GQY9</accession>
<feature type="binding site" evidence="4">
    <location>
        <begin position="132"/>
        <end position="135"/>
    </location>
    <ligand>
        <name>pyridoxal 5'-phosphate</name>
        <dbReference type="ChEBI" id="CHEBI:597326"/>
    </ligand>
</feature>
<evidence type="ECO:0000256" key="3">
    <source>
        <dbReference type="ARBA" id="ARBA00022898"/>
    </source>
</evidence>
<dbReference type="SUPFAM" id="SSF53383">
    <property type="entry name" value="PLP-dependent transferases"/>
    <property type="match status" value="1"/>
</dbReference>
<dbReference type="Gene3D" id="3.40.640.10">
    <property type="entry name" value="Type I PLP-dependent aspartate aminotransferase-like (Major domain)"/>
    <property type="match status" value="1"/>
</dbReference>
<comment type="pathway">
    <text evidence="4 6">Cofactor biosynthesis; NAD(+) biosynthesis; quinolinate from L-kynurenine: step 2/3.</text>
</comment>
<comment type="pathway">
    <text evidence="4 6">Amino-acid degradation; L-kynurenine degradation; L-alanine and anthranilate from L-kynurenine: step 1/1.</text>
</comment>
<feature type="binding site" evidence="4">
    <location>
        <position position="242"/>
    </location>
    <ligand>
        <name>pyridoxal 5'-phosphate</name>
        <dbReference type="ChEBI" id="CHEBI:597326"/>
    </ligand>
</feature>
<comment type="catalytic activity">
    <reaction evidence="4 6">
        <text>L-kynurenine + H2O = anthranilate + L-alanine + H(+)</text>
        <dbReference type="Rhea" id="RHEA:16813"/>
        <dbReference type="ChEBI" id="CHEBI:15377"/>
        <dbReference type="ChEBI" id="CHEBI:15378"/>
        <dbReference type="ChEBI" id="CHEBI:16567"/>
        <dbReference type="ChEBI" id="CHEBI:57959"/>
        <dbReference type="ChEBI" id="CHEBI:57972"/>
        <dbReference type="EC" id="3.7.1.3"/>
    </reaction>
</comment>
<dbReference type="GO" id="GO:0019441">
    <property type="term" value="P:L-tryptophan catabolic process to kynurenine"/>
    <property type="evidence" value="ECO:0007669"/>
    <property type="project" value="TreeGrafter"/>
</dbReference>
<dbReference type="PANTHER" id="PTHR14084">
    <property type="entry name" value="KYNURENINASE"/>
    <property type="match status" value="1"/>
</dbReference>
<dbReference type="Gene3D" id="3.90.1150.10">
    <property type="entry name" value="Aspartate Aminotransferase, domain 1"/>
    <property type="match status" value="1"/>
</dbReference>
<dbReference type="GO" id="GO:0030429">
    <property type="term" value="F:kynureninase activity"/>
    <property type="evidence" value="ECO:0007669"/>
    <property type="project" value="UniProtKB-UniRule"/>
</dbReference>
<feature type="binding site" evidence="4">
    <location>
        <position position="217"/>
    </location>
    <ligand>
        <name>pyridoxal 5'-phosphate</name>
        <dbReference type="ChEBI" id="CHEBI:597326"/>
    </ligand>
</feature>
<feature type="binding site" evidence="4">
    <location>
        <position position="104"/>
    </location>
    <ligand>
        <name>pyridoxal 5'-phosphate</name>
        <dbReference type="ChEBI" id="CHEBI:597326"/>
    </ligand>
</feature>
<dbReference type="InterPro" id="IPR015421">
    <property type="entry name" value="PyrdxlP-dep_Trfase_major"/>
</dbReference>
<dbReference type="InterPro" id="IPR015422">
    <property type="entry name" value="PyrdxlP-dep_Trfase_small"/>
</dbReference>
<comment type="cofactor">
    <cofactor evidence="4 6">
        <name>pyridoxal 5'-phosphate</name>
        <dbReference type="ChEBI" id="CHEBI:597326"/>
    </cofactor>
</comment>
<dbReference type="PANTHER" id="PTHR14084:SF0">
    <property type="entry name" value="KYNURENINASE"/>
    <property type="match status" value="1"/>
</dbReference>
<feature type="binding site" evidence="4">
    <location>
        <position position="220"/>
    </location>
    <ligand>
        <name>pyridoxal 5'-phosphate</name>
        <dbReference type="ChEBI" id="CHEBI:597326"/>
    </ligand>
</feature>
<name>A0AA49GQY9_9BACT</name>
<proteinExistence type="inferred from homology"/>
<comment type="function">
    <text evidence="4 6">Catalyzes the cleavage of L-kynurenine (L-Kyn) and L-3-hydroxykynurenine (L-3OHKyn) into anthranilic acid (AA) and 3-hydroxyanthranilic acid (3-OHAA), respectively.</text>
</comment>
<dbReference type="InterPro" id="IPR015424">
    <property type="entry name" value="PyrdxlP-dep_Trfase"/>
</dbReference>
<dbReference type="GO" id="GO:0043420">
    <property type="term" value="P:anthranilate metabolic process"/>
    <property type="evidence" value="ECO:0007669"/>
    <property type="project" value="TreeGrafter"/>
</dbReference>
<evidence type="ECO:0000256" key="4">
    <source>
        <dbReference type="HAMAP-Rule" id="MF_01970"/>
    </source>
</evidence>
<dbReference type="GO" id="GO:0005737">
    <property type="term" value="C:cytoplasm"/>
    <property type="evidence" value="ECO:0007669"/>
    <property type="project" value="UniProtKB-UniRule"/>
</dbReference>
<dbReference type="GO" id="GO:0097053">
    <property type="term" value="P:L-kynurenine catabolic process"/>
    <property type="evidence" value="ECO:0007669"/>
    <property type="project" value="UniProtKB-UniRule"/>
</dbReference>
<comment type="similarity">
    <text evidence="4 6">Belongs to the kynureninase family.</text>
</comment>
<dbReference type="GO" id="GO:0030170">
    <property type="term" value="F:pyridoxal phosphate binding"/>
    <property type="evidence" value="ECO:0007669"/>
    <property type="project" value="UniProtKB-UniRule"/>
</dbReference>
<feature type="binding site" evidence="4">
    <location>
        <position position="273"/>
    </location>
    <ligand>
        <name>pyridoxal 5'-phosphate</name>
        <dbReference type="ChEBI" id="CHEBI:597326"/>
    </ligand>
</feature>
<dbReference type="EMBL" id="CP120682">
    <property type="protein sequence ID" value="WKN37908.1"/>
    <property type="molecule type" value="Genomic_DNA"/>
</dbReference>
<dbReference type="EC" id="3.7.1.3" evidence="4 5"/>
<dbReference type="PIRSF" id="PIRSF038800">
    <property type="entry name" value="KYNU"/>
    <property type="match status" value="1"/>
</dbReference>